<evidence type="ECO:0000313" key="1">
    <source>
        <dbReference type="EMBL" id="JAD43403.1"/>
    </source>
</evidence>
<dbReference type="AlphaFoldDB" id="A0A0A9A0B1"/>
<name>A0A0A9A0B1_ARUDO</name>
<sequence>MDKKCPIPALYLCLLSLTNLKQMLTS</sequence>
<reference evidence="1" key="1">
    <citation type="submission" date="2014-09" db="EMBL/GenBank/DDBJ databases">
        <authorList>
            <person name="Magalhaes I.L.F."/>
            <person name="Oliveira U."/>
            <person name="Santos F.R."/>
            <person name="Vidigal T.H.D.A."/>
            <person name="Brescovit A.D."/>
            <person name="Santos A.J."/>
        </authorList>
    </citation>
    <scope>NUCLEOTIDE SEQUENCE</scope>
    <source>
        <tissue evidence="1">Shoot tissue taken approximately 20 cm above the soil surface</tissue>
    </source>
</reference>
<organism evidence="1">
    <name type="scientific">Arundo donax</name>
    <name type="common">Giant reed</name>
    <name type="synonym">Donax arundinaceus</name>
    <dbReference type="NCBI Taxonomy" id="35708"/>
    <lineage>
        <taxon>Eukaryota</taxon>
        <taxon>Viridiplantae</taxon>
        <taxon>Streptophyta</taxon>
        <taxon>Embryophyta</taxon>
        <taxon>Tracheophyta</taxon>
        <taxon>Spermatophyta</taxon>
        <taxon>Magnoliopsida</taxon>
        <taxon>Liliopsida</taxon>
        <taxon>Poales</taxon>
        <taxon>Poaceae</taxon>
        <taxon>PACMAD clade</taxon>
        <taxon>Arundinoideae</taxon>
        <taxon>Arundineae</taxon>
        <taxon>Arundo</taxon>
    </lineage>
</organism>
<dbReference type="EMBL" id="GBRH01254492">
    <property type="protein sequence ID" value="JAD43403.1"/>
    <property type="molecule type" value="Transcribed_RNA"/>
</dbReference>
<protein>
    <submittedName>
        <fullName evidence="1">Uncharacterized protein</fullName>
    </submittedName>
</protein>
<proteinExistence type="predicted"/>
<reference evidence="1" key="2">
    <citation type="journal article" date="2015" name="Data Brief">
        <title>Shoot transcriptome of the giant reed, Arundo donax.</title>
        <authorList>
            <person name="Barrero R.A."/>
            <person name="Guerrero F.D."/>
            <person name="Moolhuijzen P."/>
            <person name="Goolsby J.A."/>
            <person name="Tidwell J."/>
            <person name="Bellgard S.E."/>
            <person name="Bellgard M.I."/>
        </authorList>
    </citation>
    <scope>NUCLEOTIDE SEQUENCE</scope>
    <source>
        <tissue evidence="1">Shoot tissue taken approximately 20 cm above the soil surface</tissue>
    </source>
</reference>
<accession>A0A0A9A0B1</accession>